<protein>
    <submittedName>
        <fullName evidence="1">Uncharacterized protein</fullName>
    </submittedName>
</protein>
<accession>A0A7S8E9R4</accession>
<sequence>MNFLKNLFGGGGPTDRSDYLYIRPKMCQEIVKLRIDMMNGPSLTDDGNGFYMRKLVSATRCPFQAEVELYFDKNKRMTEKQITNGEFVTEAEYQAQQEEAHA</sequence>
<organism evidence="1 2">
    <name type="scientific">Phototrophicus methaneseepsis</name>
    <dbReference type="NCBI Taxonomy" id="2710758"/>
    <lineage>
        <taxon>Bacteria</taxon>
        <taxon>Bacillati</taxon>
        <taxon>Chloroflexota</taxon>
        <taxon>Candidatus Thermofontia</taxon>
        <taxon>Phototrophicales</taxon>
        <taxon>Phototrophicaceae</taxon>
        <taxon>Phototrophicus</taxon>
    </lineage>
</organism>
<dbReference type="KEGG" id="pmet:G4Y79_01030"/>
<evidence type="ECO:0000313" key="2">
    <source>
        <dbReference type="Proteomes" id="UP000594468"/>
    </source>
</evidence>
<proteinExistence type="predicted"/>
<dbReference type="RefSeq" id="WP_195171058.1">
    <property type="nucleotide sequence ID" value="NZ_CP062983.1"/>
</dbReference>
<dbReference type="Proteomes" id="UP000594468">
    <property type="component" value="Chromosome"/>
</dbReference>
<dbReference type="AlphaFoldDB" id="A0A7S8E9R4"/>
<gene>
    <name evidence="1" type="ORF">G4Y79_01030</name>
</gene>
<evidence type="ECO:0000313" key="1">
    <source>
        <dbReference type="EMBL" id="QPC82989.1"/>
    </source>
</evidence>
<name>A0A7S8E9R4_9CHLR</name>
<keyword evidence="2" id="KW-1185">Reference proteome</keyword>
<reference evidence="1 2" key="1">
    <citation type="submission" date="2020-02" db="EMBL/GenBank/DDBJ databases">
        <authorList>
            <person name="Zheng R.K."/>
            <person name="Sun C.M."/>
        </authorList>
    </citation>
    <scope>NUCLEOTIDE SEQUENCE [LARGE SCALE GENOMIC DNA]</scope>
    <source>
        <strain evidence="2">rifampicinis</strain>
    </source>
</reference>
<dbReference type="EMBL" id="CP062983">
    <property type="protein sequence ID" value="QPC82989.1"/>
    <property type="molecule type" value="Genomic_DNA"/>
</dbReference>